<keyword evidence="8" id="KW-0333">Golgi apparatus</keyword>
<dbReference type="Gene3D" id="1.20.5.110">
    <property type="match status" value="1"/>
</dbReference>
<evidence type="ECO:0000256" key="4">
    <source>
        <dbReference type="ARBA" id="ARBA00022692"/>
    </source>
</evidence>
<feature type="domain" description="T-SNARE coiled-coil homology" evidence="14">
    <location>
        <begin position="19"/>
        <end position="81"/>
    </location>
</feature>
<evidence type="ECO:0000256" key="1">
    <source>
        <dbReference type="ARBA" id="ARBA00004163"/>
    </source>
</evidence>
<comment type="caution">
    <text evidence="15">The sequence shown here is derived from an EMBL/GenBank/DDBJ whole genome shotgun (WGS) entry which is preliminary data.</text>
</comment>
<evidence type="ECO:0000256" key="8">
    <source>
        <dbReference type="ARBA" id="ARBA00023034"/>
    </source>
</evidence>
<name>A0A9D4USJ4_ADICA</name>
<evidence type="ECO:0000256" key="12">
    <source>
        <dbReference type="ARBA" id="ARBA00060029"/>
    </source>
</evidence>
<dbReference type="EMBL" id="JABFUD020000012">
    <property type="protein sequence ID" value="KAI5072588.1"/>
    <property type="molecule type" value="Genomic_DNA"/>
</dbReference>
<keyword evidence="5" id="KW-0256">Endoplasmic reticulum</keyword>
<reference evidence="15" key="1">
    <citation type="submission" date="2021-01" db="EMBL/GenBank/DDBJ databases">
        <title>Adiantum capillus-veneris genome.</title>
        <authorList>
            <person name="Fang Y."/>
            <person name="Liao Q."/>
        </authorList>
    </citation>
    <scope>NUCLEOTIDE SEQUENCE</scope>
    <source>
        <strain evidence="15">H3</strain>
        <tissue evidence="15">Leaf</tissue>
    </source>
</reference>
<keyword evidence="6" id="KW-0653">Protein transport</keyword>
<comment type="subcellular location">
    <subcellularLocation>
        <location evidence="1">Endoplasmic reticulum membrane</location>
        <topology evidence="1">Single-pass type IV membrane protein</topology>
    </subcellularLocation>
    <subcellularLocation>
        <location evidence="2">Golgi apparatus membrane</location>
        <topology evidence="2">Single-pass type IV membrane protein</topology>
    </subcellularLocation>
</comment>
<dbReference type="CDD" id="cd15841">
    <property type="entry name" value="SNARE_Qc"/>
    <property type="match status" value="1"/>
</dbReference>
<comment type="function">
    <text evidence="12">Required for vesicular transport from the ER to the Golgi complex. Functions as a SNARE associated with ER-derived vesicles.</text>
</comment>
<keyword evidence="16" id="KW-1185">Reference proteome</keyword>
<feature type="non-terminal residue" evidence="15">
    <location>
        <position position="1"/>
    </location>
</feature>
<dbReference type="SUPFAM" id="SSF58038">
    <property type="entry name" value="SNARE fusion complex"/>
    <property type="match status" value="1"/>
</dbReference>
<dbReference type="PANTHER" id="PTHR12791">
    <property type="entry name" value="GOLGI SNARE BET1-RELATED"/>
    <property type="match status" value="1"/>
</dbReference>
<keyword evidence="4 13" id="KW-0812">Transmembrane</keyword>
<evidence type="ECO:0000256" key="7">
    <source>
        <dbReference type="ARBA" id="ARBA00022989"/>
    </source>
</evidence>
<feature type="transmembrane region" description="Helical" evidence="13">
    <location>
        <begin position="89"/>
        <end position="107"/>
    </location>
</feature>
<dbReference type="GO" id="GO:0015031">
    <property type="term" value="P:protein transport"/>
    <property type="evidence" value="ECO:0007669"/>
    <property type="project" value="UniProtKB-KW"/>
</dbReference>
<evidence type="ECO:0000259" key="14">
    <source>
        <dbReference type="PROSITE" id="PS50192"/>
    </source>
</evidence>
<dbReference type="Proteomes" id="UP000886520">
    <property type="component" value="Chromosome 12"/>
</dbReference>
<sequence>QGLNNRLPTTNDQLQVRVDPLQGDLDEEIDLLHSKVRNLKGVAEAIETESKYQNELLNQLESAVTKAQAGLKITMKRLNRSIIQQGSNHLLHVILFALLCFFLVYLWKKLFR</sequence>
<dbReference type="AlphaFoldDB" id="A0A9D4USJ4"/>
<evidence type="ECO:0000256" key="5">
    <source>
        <dbReference type="ARBA" id="ARBA00022824"/>
    </source>
</evidence>
<keyword evidence="3" id="KW-0813">Transport</keyword>
<evidence type="ECO:0000256" key="10">
    <source>
        <dbReference type="ARBA" id="ARBA00023136"/>
    </source>
</evidence>
<evidence type="ECO:0000256" key="3">
    <source>
        <dbReference type="ARBA" id="ARBA00022448"/>
    </source>
</evidence>
<comment type="similarity">
    <text evidence="11">Belongs to the BET1 family.</text>
</comment>
<keyword evidence="7 13" id="KW-1133">Transmembrane helix</keyword>
<proteinExistence type="inferred from homology"/>
<dbReference type="InterPro" id="IPR000727">
    <property type="entry name" value="T_SNARE_dom"/>
</dbReference>
<accession>A0A9D4USJ4</accession>
<dbReference type="OrthoDB" id="261831at2759"/>
<keyword evidence="10 13" id="KW-0472">Membrane</keyword>
<evidence type="ECO:0000256" key="13">
    <source>
        <dbReference type="SAM" id="Phobius"/>
    </source>
</evidence>
<gene>
    <name evidence="15" type="ORF">GOP47_0012694</name>
</gene>
<protein>
    <recommendedName>
        <fullName evidence="14">t-SNARE coiled-coil homology domain-containing protein</fullName>
    </recommendedName>
</protein>
<evidence type="ECO:0000256" key="6">
    <source>
        <dbReference type="ARBA" id="ARBA00022927"/>
    </source>
</evidence>
<evidence type="ECO:0000313" key="16">
    <source>
        <dbReference type="Proteomes" id="UP000886520"/>
    </source>
</evidence>
<dbReference type="PROSITE" id="PS50192">
    <property type="entry name" value="T_SNARE"/>
    <property type="match status" value="1"/>
</dbReference>
<dbReference type="FunFam" id="1.20.5.110:FF:000056">
    <property type="entry name" value="Bet1-like protein At4g14600"/>
    <property type="match status" value="1"/>
</dbReference>
<evidence type="ECO:0000256" key="9">
    <source>
        <dbReference type="ARBA" id="ARBA00023054"/>
    </source>
</evidence>
<organism evidence="15 16">
    <name type="scientific">Adiantum capillus-veneris</name>
    <name type="common">Maidenhair fern</name>
    <dbReference type="NCBI Taxonomy" id="13818"/>
    <lineage>
        <taxon>Eukaryota</taxon>
        <taxon>Viridiplantae</taxon>
        <taxon>Streptophyta</taxon>
        <taxon>Embryophyta</taxon>
        <taxon>Tracheophyta</taxon>
        <taxon>Polypodiopsida</taxon>
        <taxon>Polypodiidae</taxon>
        <taxon>Polypodiales</taxon>
        <taxon>Pteridineae</taxon>
        <taxon>Pteridaceae</taxon>
        <taxon>Vittarioideae</taxon>
        <taxon>Adiantum</taxon>
    </lineage>
</organism>
<evidence type="ECO:0000256" key="2">
    <source>
        <dbReference type="ARBA" id="ARBA00004409"/>
    </source>
</evidence>
<evidence type="ECO:0000256" key="11">
    <source>
        <dbReference type="ARBA" id="ARBA00037962"/>
    </source>
</evidence>
<dbReference type="GO" id="GO:0005789">
    <property type="term" value="C:endoplasmic reticulum membrane"/>
    <property type="evidence" value="ECO:0007669"/>
    <property type="project" value="UniProtKB-SubCell"/>
</dbReference>
<evidence type="ECO:0000313" key="15">
    <source>
        <dbReference type="EMBL" id="KAI5072588.1"/>
    </source>
</evidence>
<keyword evidence="9" id="KW-0175">Coiled coil</keyword>
<dbReference type="GO" id="GO:0000139">
    <property type="term" value="C:Golgi membrane"/>
    <property type="evidence" value="ECO:0007669"/>
    <property type="project" value="UniProtKB-SubCell"/>
</dbReference>